<dbReference type="InterPro" id="IPR045247">
    <property type="entry name" value="Oye-like"/>
</dbReference>
<dbReference type="Gene3D" id="3.20.20.70">
    <property type="entry name" value="Aldolase class I"/>
    <property type="match status" value="1"/>
</dbReference>
<gene>
    <name evidence="2" type="ORF">DFP72DRAFT_1032879</name>
</gene>
<comment type="caution">
    <text evidence="2">The sequence shown here is derived from an EMBL/GenBank/DDBJ whole genome shotgun (WGS) entry which is preliminary data.</text>
</comment>
<name>A0A8H6I000_9AGAR</name>
<accession>A0A8H6I000</accession>
<dbReference type="InterPro" id="IPR001155">
    <property type="entry name" value="OxRdtase_FMN_N"/>
</dbReference>
<dbReference type="PANTHER" id="PTHR22893:SF91">
    <property type="entry name" value="NADPH DEHYDROGENASE 2-RELATED"/>
    <property type="match status" value="1"/>
</dbReference>
<dbReference type="PANTHER" id="PTHR22893">
    <property type="entry name" value="NADH OXIDOREDUCTASE-RELATED"/>
    <property type="match status" value="1"/>
</dbReference>
<sequence length="391" mass="43526">MSPPHKLFTPIKVGNVLLQHRVALAPCTRMKATKSGFLPVVPLVKEYFSQRGSVPGTLLVTEATFIAPEASGYPYVPGIWNSDHIKAWKEVTDAVHSNGSFIFLQLWAIGRAAQPKFLEALGIPHTAASPIRLSTRPETDPAPRAMTIEEIGKFPSLYAAAAKNAVEAGFDGVEIHGANGYLIDQFLQDVSNTRTDGYGGSIENRSKFGLQVVDAVVKAVGPERTALRISPWNHFQDMRMDDPKPQFSHFISNVVASHPKLAYLHVVEPGSGQYRTNPKFPTRGDEESNDFLREIWAPRPFMSCGEHTRETALRFAEKGDIVAFGQLFISNPDLPYRLQHDIPVTPPNPKTYYTYSDLEGTEKGYIDYPFSDEYLLARTNVKLQNWLPSKV</sequence>
<protein>
    <submittedName>
        <fullName evidence="2">NADH:flavin oxidoreductase/NADH oxidase</fullName>
    </submittedName>
</protein>
<evidence type="ECO:0000313" key="2">
    <source>
        <dbReference type="EMBL" id="KAF6756204.1"/>
    </source>
</evidence>
<evidence type="ECO:0000313" key="3">
    <source>
        <dbReference type="Proteomes" id="UP000521943"/>
    </source>
</evidence>
<evidence type="ECO:0000259" key="1">
    <source>
        <dbReference type="Pfam" id="PF00724"/>
    </source>
</evidence>
<dbReference type="SUPFAM" id="SSF51395">
    <property type="entry name" value="FMN-linked oxidoreductases"/>
    <property type="match status" value="1"/>
</dbReference>
<dbReference type="OrthoDB" id="276546at2759"/>
<dbReference type="InterPro" id="IPR013785">
    <property type="entry name" value="Aldolase_TIM"/>
</dbReference>
<dbReference type="GO" id="GO:0003959">
    <property type="term" value="F:NADPH dehydrogenase activity"/>
    <property type="evidence" value="ECO:0007669"/>
    <property type="project" value="TreeGrafter"/>
</dbReference>
<dbReference type="EMBL" id="JACGCI010000027">
    <property type="protein sequence ID" value="KAF6756204.1"/>
    <property type="molecule type" value="Genomic_DNA"/>
</dbReference>
<dbReference type="AlphaFoldDB" id="A0A8H6I000"/>
<dbReference type="Pfam" id="PF00724">
    <property type="entry name" value="Oxidored_FMN"/>
    <property type="match status" value="1"/>
</dbReference>
<keyword evidence="3" id="KW-1185">Reference proteome</keyword>
<proteinExistence type="predicted"/>
<dbReference type="GO" id="GO:0010181">
    <property type="term" value="F:FMN binding"/>
    <property type="evidence" value="ECO:0007669"/>
    <property type="project" value="InterPro"/>
</dbReference>
<feature type="domain" description="NADH:flavin oxidoreductase/NADH oxidase N-terminal" evidence="1">
    <location>
        <begin position="6"/>
        <end position="343"/>
    </location>
</feature>
<dbReference type="CDD" id="cd02933">
    <property type="entry name" value="OYE_like_FMN"/>
    <property type="match status" value="1"/>
</dbReference>
<organism evidence="2 3">
    <name type="scientific">Ephemerocybe angulata</name>
    <dbReference type="NCBI Taxonomy" id="980116"/>
    <lineage>
        <taxon>Eukaryota</taxon>
        <taxon>Fungi</taxon>
        <taxon>Dikarya</taxon>
        <taxon>Basidiomycota</taxon>
        <taxon>Agaricomycotina</taxon>
        <taxon>Agaricomycetes</taxon>
        <taxon>Agaricomycetidae</taxon>
        <taxon>Agaricales</taxon>
        <taxon>Agaricineae</taxon>
        <taxon>Psathyrellaceae</taxon>
        <taxon>Ephemerocybe</taxon>
    </lineage>
</organism>
<reference evidence="2 3" key="1">
    <citation type="submission" date="2020-07" db="EMBL/GenBank/DDBJ databases">
        <title>Comparative genomics of pyrophilous fungi reveals a link between fire events and developmental genes.</title>
        <authorList>
            <consortium name="DOE Joint Genome Institute"/>
            <person name="Steindorff A.S."/>
            <person name="Carver A."/>
            <person name="Calhoun S."/>
            <person name="Stillman K."/>
            <person name="Liu H."/>
            <person name="Lipzen A."/>
            <person name="Pangilinan J."/>
            <person name="Labutti K."/>
            <person name="Bruns T.D."/>
            <person name="Grigoriev I.V."/>
        </authorList>
    </citation>
    <scope>NUCLEOTIDE SEQUENCE [LARGE SCALE GENOMIC DNA]</scope>
    <source>
        <strain evidence="2 3">CBS 144469</strain>
    </source>
</reference>
<dbReference type="Proteomes" id="UP000521943">
    <property type="component" value="Unassembled WGS sequence"/>
</dbReference>